<accession>R0KXZ8</accession>
<dbReference type="InterPro" id="IPR007110">
    <property type="entry name" value="Ig-like_dom"/>
</dbReference>
<name>R0KXZ8_ANAPL</name>
<dbReference type="PROSITE" id="PS50835">
    <property type="entry name" value="IG_LIKE"/>
    <property type="match status" value="1"/>
</dbReference>
<feature type="non-terminal residue" evidence="2">
    <location>
        <position position="73"/>
    </location>
</feature>
<dbReference type="InterPro" id="IPR013783">
    <property type="entry name" value="Ig-like_fold"/>
</dbReference>
<evidence type="ECO:0000313" key="3">
    <source>
        <dbReference type="Proteomes" id="UP000296049"/>
    </source>
</evidence>
<protein>
    <recommendedName>
        <fullName evidence="1">Ig-like domain-containing protein</fullName>
    </recommendedName>
</protein>
<proteinExistence type="predicted"/>
<feature type="domain" description="Ig-like" evidence="1">
    <location>
        <begin position="6"/>
        <end position="73"/>
    </location>
</feature>
<reference evidence="3" key="1">
    <citation type="journal article" date="2013" name="Nat. Genet.">
        <title>The duck genome and transcriptome provide insight into an avian influenza virus reservoir species.</title>
        <authorList>
            <person name="Huang Y."/>
            <person name="Li Y."/>
            <person name="Burt D.W."/>
            <person name="Chen H."/>
            <person name="Zhang Y."/>
            <person name="Qian W."/>
            <person name="Kim H."/>
            <person name="Gan S."/>
            <person name="Zhao Y."/>
            <person name="Li J."/>
            <person name="Yi K."/>
            <person name="Feng H."/>
            <person name="Zhu P."/>
            <person name="Li B."/>
            <person name="Liu Q."/>
            <person name="Fairley S."/>
            <person name="Magor K.E."/>
            <person name="Du Z."/>
            <person name="Hu X."/>
            <person name="Goodman L."/>
            <person name="Tafer H."/>
            <person name="Vignal A."/>
            <person name="Lee T."/>
            <person name="Kim K.W."/>
            <person name="Sheng Z."/>
            <person name="An Y."/>
            <person name="Searle S."/>
            <person name="Herrero J."/>
            <person name="Groenen M.A."/>
            <person name="Crooijmans R.P."/>
            <person name="Faraut T."/>
            <person name="Cai Q."/>
            <person name="Webster R.G."/>
            <person name="Aldridge J.R."/>
            <person name="Warren W.C."/>
            <person name="Bartschat S."/>
            <person name="Kehr S."/>
            <person name="Marz M."/>
            <person name="Stadler P.F."/>
            <person name="Smith J."/>
            <person name="Kraus R.H."/>
            <person name="Zhao Y."/>
            <person name="Ren L."/>
            <person name="Fei J."/>
            <person name="Morisson M."/>
            <person name="Kaiser P."/>
            <person name="Griffin D.K."/>
            <person name="Rao M."/>
            <person name="Pitel F."/>
            <person name="Wang J."/>
            <person name="Li N."/>
        </authorList>
    </citation>
    <scope>NUCLEOTIDE SEQUENCE [LARGE SCALE GENOMIC DNA]</scope>
</reference>
<organism evidence="2 3">
    <name type="scientific">Anas platyrhynchos</name>
    <name type="common">Mallard</name>
    <name type="synonym">Anas boschas</name>
    <dbReference type="NCBI Taxonomy" id="8839"/>
    <lineage>
        <taxon>Eukaryota</taxon>
        <taxon>Metazoa</taxon>
        <taxon>Chordata</taxon>
        <taxon>Craniata</taxon>
        <taxon>Vertebrata</taxon>
        <taxon>Euteleostomi</taxon>
        <taxon>Archelosauria</taxon>
        <taxon>Archosauria</taxon>
        <taxon>Dinosauria</taxon>
        <taxon>Saurischia</taxon>
        <taxon>Theropoda</taxon>
        <taxon>Coelurosauria</taxon>
        <taxon>Aves</taxon>
        <taxon>Neognathae</taxon>
        <taxon>Galloanserae</taxon>
        <taxon>Anseriformes</taxon>
        <taxon>Anatidae</taxon>
        <taxon>Anatinae</taxon>
        <taxon>Anas</taxon>
    </lineage>
</organism>
<evidence type="ECO:0000313" key="2">
    <source>
        <dbReference type="EMBL" id="EOA92812.1"/>
    </source>
</evidence>
<dbReference type="EMBL" id="KB809518">
    <property type="protein sequence ID" value="EOA92812.1"/>
    <property type="molecule type" value="Genomic_DNA"/>
</dbReference>
<dbReference type="Gene3D" id="2.60.40.10">
    <property type="entry name" value="Immunoglobulins"/>
    <property type="match status" value="1"/>
</dbReference>
<dbReference type="AlphaFoldDB" id="R0KXZ8"/>
<dbReference type="InterPro" id="IPR036179">
    <property type="entry name" value="Ig-like_dom_sf"/>
</dbReference>
<feature type="non-terminal residue" evidence="2">
    <location>
        <position position="1"/>
    </location>
</feature>
<gene>
    <name evidence="2" type="ORF">Anapl_18207</name>
</gene>
<dbReference type="SUPFAM" id="SSF48726">
    <property type="entry name" value="Immunoglobulin"/>
    <property type="match status" value="1"/>
</dbReference>
<evidence type="ECO:0000259" key="1">
    <source>
        <dbReference type="PROSITE" id="PS50835"/>
    </source>
</evidence>
<sequence>GDLTAPALFLNTSSAQEGESFSLRCTIDGHSAPTRIVFCKDRMEAHSLKGQLGKLIYTITLKVTQGSEGTYMC</sequence>
<keyword evidence="3" id="KW-1185">Reference proteome</keyword>
<dbReference type="Proteomes" id="UP000296049">
    <property type="component" value="Unassembled WGS sequence"/>
</dbReference>